<reference evidence="9" key="1">
    <citation type="submission" date="2017-09" db="EMBL/GenBank/DDBJ databases">
        <title>Depth-based differentiation of microbial function through sediment-hosted aquifers and enrichment of novel symbionts in the deep terrestrial subsurface.</title>
        <authorList>
            <person name="Probst A.J."/>
            <person name="Ladd B."/>
            <person name="Jarett J.K."/>
            <person name="Geller-Mcgrath D.E."/>
            <person name="Sieber C.M.K."/>
            <person name="Emerson J.B."/>
            <person name="Anantharaman K."/>
            <person name="Thomas B.C."/>
            <person name="Malmstrom R."/>
            <person name="Stieglmeier M."/>
            <person name="Klingl A."/>
            <person name="Woyke T."/>
            <person name="Ryan C.M."/>
            <person name="Banfield J.F."/>
        </authorList>
    </citation>
    <scope>NUCLEOTIDE SEQUENCE [LARGE SCALE GENOMIC DNA]</scope>
</reference>
<dbReference type="HAMAP" id="MF_00532_B">
    <property type="entry name" value="Ribosomal_uS9_B"/>
    <property type="match status" value="1"/>
</dbReference>
<dbReference type="InterPro" id="IPR014721">
    <property type="entry name" value="Ribsml_uS5_D2-typ_fold_subgr"/>
</dbReference>
<dbReference type="Proteomes" id="UP000231183">
    <property type="component" value="Unassembled WGS sequence"/>
</dbReference>
<dbReference type="GO" id="GO:0003735">
    <property type="term" value="F:structural constituent of ribosome"/>
    <property type="evidence" value="ECO:0007669"/>
    <property type="project" value="InterPro"/>
</dbReference>
<feature type="compositionally biased region" description="Basic residues" evidence="7">
    <location>
        <begin position="117"/>
        <end position="136"/>
    </location>
</feature>
<gene>
    <name evidence="5" type="primary">rpsI</name>
    <name evidence="8" type="ORF">COU31_00635</name>
</gene>
<evidence type="ECO:0000256" key="7">
    <source>
        <dbReference type="SAM" id="MobiDB-lite"/>
    </source>
</evidence>
<evidence type="ECO:0000256" key="4">
    <source>
        <dbReference type="ARBA" id="ARBA00035259"/>
    </source>
</evidence>
<dbReference type="AlphaFoldDB" id="A0A2M6W4U6"/>
<evidence type="ECO:0000313" key="8">
    <source>
        <dbReference type="EMBL" id="PIT87822.1"/>
    </source>
</evidence>
<dbReference type="GO" id="GO:0015935">
    <property type="term" value="C:small ribosomal subunit"/>
    <property type="evidence" value="ECO:0007669"/>
    <property type="project" value="TreeGrafter"/>
</dbReference>
<dbReference type="InterPro" id="IPR020568">
    <property type="entry name" value="Ribosomal_Su5_D2-typ_SF"/>
</dbReference>
<dbReference type="FunFam" id="3.30.230.10:FF:000001">
    <property type="entry name" value="30S ribosomal protein S9"/>
    <property type="match status" value="1"/>
</dbReference>
<evidence type="ECO:0000256" key="3">
    <source>
        <dbReference type="ARBA" id="ARBA00023274"/>
    </source>
</evidence>
<dbReference type="PANTHER" id="PTHR21569">
    <property type="entry name" value="RIBOSOMAL PROTEIN S9"/>
    <property type="match status" value="1"/>
</dbReference>
<evidence type="ECO:0000256" key="1">
    <source>
        <dbReference type="ARBA" id="ARBA00005251"/>
    </source>
</evidence>
<keyword evidence="3 5" id="KW-0687">Ribonucleoprotein</keyword>
<dbReference type="PROSITE" id="PS00360">
    <property type="entry name" value="RIBOSOMAL_S9"/>
    <property type="match status" value="1"/>
</dbReference>
<dbReference type="InterPro" id="IPR023035">
    <property type="entry name" value="Ribosomal_uS9_bac/plastid"/>
</dbReference>
<evidence type="ECO:0000256" key="2">
    <source>
        <dbReference type="ARBA" id="ARBA00022980"/>
    </source>
</evidence>
<protein>
    <recommendedName>
        <fullName evidence="4 5">Small ribosomal subunit protein uS9</fullName>
    </recommendedName>
</protein>
<sequence length="136" mass="15485">MVNASEKIEEKYRAIGRRKSTSSRVLITMGEGKITINGRPLKEYLGYFEYQDIILAPLRKVNKEEKLDVSVKVSGGGTKGQAVAIQHGIARALVKFDEDFKKILKAEGFLTRDPRIKERKKPGKRGARRGQQWKKR</sequence>
<feature type="region of interest" description="Disordered" evidence="7">
    <location>
        <begin position="114"/>
        <end position="136"/>
    </location>
</feature>
<dbReference type="InterPro" id="IPR000754">
    <property type="entry name" value="Ribosomal_uS9"/>
</dbReference>
<dbReference type="PANTHER" id="PTHR21569:SF1">
    <property type="entry name" value="SMALL RIBOSOMAL SUBUNIT PROTEIN US9M"/>
    <property type="match status" value="1"/>
</dbReference>
<dbReference type="InterPro" id="IPR020574">
    <property type="entry name" value="Ribosomal_uS9_CS"/>
</dbReference>
<organism evidence="8 9">
    <name type="scientific">Candidatus Magasanikbacteria bacterium CG10_big_fil_rev_8_21_14_0_10_40_10</name>
    <dbReference type="NCBI Taxonomy" id="1974648"/>
    <lineage>
        <taxon>Bacteria</taxon>
        <taxon>Candidatus Magasanikiibacteriota</taxon>
    </lineage>
</organism>
<comment type="caution">
    <text evidence="8">The sequence shown here is derived from an EMBL/GenBank/DDBJ whole genome shotgun (WGS) entry which is preliminary data.</text>
</comment>
<dbReference type="Pfam" id="PF00380">
    <property type="entry name" value="Ribosomal_S9"/>
    <property type="match status" value="1"/>
</dbReference>
<dbReference type="EMBL" id="PFBX01000005">
    <property type="protein sequence ID" value="PIT87822.1"/>
    <property type="molecule type" value="Genomic_DNA"/>
</dbReference>
<dbReference type="Gene3D" id="3.30.230.10">
    <property type="match status" value="1"/>
</dbReference>
<evidence type="ECO:0000256" key="5">
    <source>
        <dbReference type="HAMAP-Rule" id="MF_00532"/>
    </source>
</evidence>
<evidence type="ECO:0000256" key="6">
    <source>
        <dbReference type="RuleBase" id="RU003815"/>
    </source>
</evidence>
<dbReference type="GO" id="GO:0003723">
    <property type="term" value="F:RNA binding"/>
    <property type="evidence" value="ECO:0007669"/>
    <property type="project" value="TreeGrafter"/>
</dbReference>
<dbReference type="GO" id="GO:0006412">
    <property type="term" value="P:translation"/>
    <property type="evidence" value="ECO:0007669"/>
    <property type="project" value="UniProtKB-UniRule"/>
</dbReference>
<name>A0A2M6W4U6_9BACT</name>
<dbReference type="GO" id="GO:0005737">
    <property type="term" value="C:cytoplasm"/>
    <property type="evidence" value="ECO:0007669"/>
    <property type="project" value="UniProtKB-ARBA"/>
</dbReference>
<dbReference type="NCBIfam" id="NF001099">
    <property type="entry name" value="PRK00132.1"/>
    <property type="match status" value="1"/>
</dbReference>
<evidence type="ECO:0000313" key="9">
    <source>
        <dbReference type="Proteomes" id="UP000231183"/>
    </source>
</evidence>
<comment type="similarity">
    <text evidence="1 5 6">Belongs to the universal ribosomal protein uS9 family.</text>
</comment>
<keyword evidence="2 5" id="KW-0689">Ribosomal protein</keyword>
<proteinExistence type="inferred from homology"/>
<accession>A0A2M6W4U6</accession>
<dbReference type="SUPFAM" id="SSF54211">
    <property type="entry name" value="Ribosomal protein S5 domain 2-like"/>
    <property type="match status" value="1"/>
</dbReference>